<keyword evidence="3 6" id="KW-1133">Transmembrane helix</keyword>
<evidence type="ECO:0000256" key="1">
    <source>
        <dbReference type="ARBA" id="ARBA00004141"/>
    </source>
</evidence>
<evidence type="ECO:0000256" key="5">
    <source>
        <dbReference type="SAM" id="Coils"/>
    </source>
</evidence>
<keyword evidence="5" id="KW-0175">Coiled coil</keyword>
<evidence type="ECO:0000256" key="2">
    <source>
        <dbReference type="ARBA" id="ARBA00022692"/>
    </source>
</evidence>
<organism evidence="8">
    <name type="scientific">marine metagenome</name>
    <dbReference type="NCBI Taxonomy" id="408172"/>
    <lineage>
        <taxon>unclassified sequences</taxon>
        <taxon>metagenomes</taxon>
        <taxon>ecological metagenomes</taxon>
    </lineage>
</organism>
<protein>
    <recommendedName>
        <fullName evidence="7">TM2 domain-containing protein</fullName>
    </recommendedName>
</protein>
<keyword evidence="4 6" id="KW-0472">Membrane</keyword>
<comment type="subcellular location">
    <subcellularLocation>
        <location evidence="1">Membrane</location>
        <topology evidence="1">Multi-pass membrane protein</topology>
    </subcellularLocation>
</comment>
<keyword evidence="2 6" id="KW-0812">Transmembrane</keyword>
<proteinExistence type="predicted"/>
<dbReference type="GO" id="GO:0016020">
    <property type="term" value="C:membrane"/>
    <property type="evidence" value="ECO:0007669"/>
    <property type="project" value="UniProtKB-SubCell"/>
</dbReference>
<dbReference type="EMBL" id="UINC01025862">
    <property type="protein sequence ID" value="SVB02251.1"/>
    <property type="molecule type" value="Genomic_DNA"/>
</dbReference>
<evidence type="ECO:0000256" key="4">
    <source>
        <dbReference type="ARBA" id="ARBA00023136"/>
    </source>
</evidence>
<evidence type="ECO:0000256" key="3">
    <source>
        <dbReference type="ARBA" id="ARBA00022989"/>
    </source>
</evidence>
<evidence type="ECO:0000256" key="6">
    <source>
        <dbReference type="SAM" id="Phobius"/>
    </source>
</evidence>
<dbReference type="AlphaFoldDB" id="A0A382ALV3"/>
<feature type="transmembrane region" description="Helical" evidence="6">
    <location>
        <begin position="60"/>
        <end position="81"/>
    </location>
</feature>
<reference evidence="8" key="1">
    <citation type="submission" date="2018-05" db="EMBL/GenBank/DDBJ databases">
        <authorList>
            <person name="Lanie J.A."/>
            <person name="Ng W.-L."/>
            <person name="Kazmierczak K.M."/>
            <person name="Andrzejewski T.M."/>
            <person name="Davidsen T.M."/>
            <person name="Wayne K.J."/>
            <person name="Tettelin H."/>
            <person name="Glass J.I."/>
            <person name="Rusch D."/>
            <person name="Podicherti R."/>
            <person name="Tsui H.-C.T."/>
            <person name="Winkler M.E."/>
        </authorList>
    </citation>
    <scope>NUCLEOTIDE SEQUENCE</scope>
</reference>
<feature type="transmembrane region" description="Helical" evidence="6">
    <location>
        <begin position="32"/>
        <end position="48"/>
    </location>
</feature>
<gene>
    <name evidence="8" type="ORF">METZ01_LOCUS155105</name>
</gene>
<feature type="domain" description="TM2" evidence="7">
    <location>
        <begin position="6"/>
        <end position="45"/>
    </location>
</feature>
<sequence length="209" mass="24405">MSKYSKKKRLSCLLLCAVPFTGLLGGHRFYLGRIKSGFLYILLVFLAFGSESNDSSFSNFIAYTIVAFWLVDLTRIIFFGLKDEQGSLVQPYLNIPKLFKFIGSKISSKPSYQKFKSWWQKQVEAGEKLAAAEKAKERRQKQLELSEKKSERDKAAKKKYDEVYSAVLLEKIQVENIARKEALKAAKEVEARQKKLEEEKKKKRWWRWE</sequence>
<evidence type="ECO:0000259" key="7">
    <source>
        <dbReference type="Pfam" id="PF05154"/>
    </source>
</evidence>
<name>A0A382ALV3_9ZZZZ</name>
<evidence type="ECO:0000313" key="8">
    <source>
        <dbReference type="EMBL" id="SVB02251.1"/>
    </source>
</evidence>
<dbReference type="Pfam" id="PF05154">
    <property type="entry name" value="TM2"/>
    <property type="match status" value="1"/>
</dbReference>
<dbReference type="InterPro" id="IPR007829">
    <property type="entry name" value="TM2"/>
</dbReference>
<feature type="coiled-coil region" evidence="5">
    <location>
        <begin position="129"/>
        <end position="202"/>
    </location>
</feature>
<accession>A0A382ALV3</accession>